<dbReference type="OMA" id="DYWQRYQ"/>
<dbReference type="PANTHER" id="PTHR28229">
    <property type="entry name" value="TRANSLOCATION PROTEIN SEC66"/>
    <property type="match status" value="1"/>
</dbReference>
<sequence>MAEEQKEAPTMEDIPKISVFTPIIYVSLLLGVFVVFSVVYRKKRLRKLQAFEPLFGPNRPAELYDFMKMQAINPGVPKEQKPHEKVLKAALLRRGVEAVRRSMKLKEFEPTFTRLYQEGLIGDDIHQQYGIQVKFQELELQDIVKDVEGFKKGWAQTFFPTAQEICFNEALRRRLYAMDDRKQQLSELWHYHVSESEKKLSQQSPVKSKTEPKEKVAEKVTKKVAEKPKVVEEKAEKVVDEKPKVEEVHVADLD</sequence>
<evidence type="ECO:0008006" key="5">
    <source>
        <dbReference type="Google" id="ProtNLM"/>
    </source>
</evidence>
<feature type="transmembrane region" description="Helical" evidence="2">
    <location>
        <begin position="20"/>
        <end position="40"/>
    </location>
</feature>
<organism evidence="3 4">
    <name type="scientific">Diutina rugosa</name>
    <name type="common">Yeast</name>
    <name type="synonym">Candida rugosa</name>
    <dbReference type="NCBI Taxonomy" id="5481"/>
    <lineage>
        <taxon>Eukaryota</taxon>
        <taxon>Fungi</taxon>
        <taxon>Dikarya</taxon>
        <taxon>Ascomycota</taxon>
        <taxon>Saccharomycotina</taxon>
        <taxon>Pichiomycetes</taxon>
        <taxon>Debaryomycetaceae</taxon>
        <taxon>Diutina</taxon>
    </lineage>
</organism>
<dbReference type="RefSeq" id="XP_034011478.1">
    <property type="nucleotide sequence ID" value="XM_034156507.1"/>
</dbReference>
<name>A0A642UKC0_DIURU</name>
<dbReference type="PANTHER" id="PTHR28229:SF1">
    <property type="entry name" value="TRANSLOCATION PROTEIN SEC66"/>
    <property type="match status" value="1"/>
</dbReference>
<evidence type="ECO:0000313" key="3">
    <source>
        <dbReference type="EMBL" id="KAA8900602.1"/>
    </source>
</evidence>
<dbReference type="EMBL" id="SWFT01000108">
    <property type="protein sequence ID" value="KAA8900602.1"/>
    <property type="molecule type" value="Genomic_DNA"/>
</dbReference>
<dbReference type="VEuPathDB" id="FungiDB:DIURU_003714"/>
<protein>
    <recommendedName>
        <fullName evidence="5">Translocation protein SEC66</fullName>
    </recommendedName>
</protein>
<gene>
    <name evidence="3" type="ORF">DIURU_003714</name>
</gene>
<dbReference type="GO" id="GO:0031207">
    <property type="term" value="C:Sec62/Sec63 complex"/>
    <property type="evidence" value="ECO:0007669"/>
    <property type="project" value="InterPro"/>
</dbReference>
<feature type="region of interest" description="Disordered" evidence="1">
    <location>
        <begin position="199"/>
        <end position="219"/>
    </location>
</feature>
<dbReference type="OrthoDB" id="73168at2759"/>
<comment type="caution">
    <text evidence="3">The sequence shown here is derived from an EMBL/GenBank/DDBJ whole genome shotgun (WGS) entry which is preliminary data.</text>
</comment>
<dbReference type="GO" id="GO:0031204">
    <property type="term" value="P:post-translational protein targeting to membrane, translocation"/>
    <property type="evidence" value="ECO:0007669"/>
    <property type="project" value="InterPro"/>
</dbReference>
<proteinExistence type="predicted"/>
<keyword evidence="2" id="KW-0812">Transmembrane</keyword>
<keyword evidence="4" id="KW-1185">Reference proteome</keyword>
<dbReference type="GeneID" id="54782365"/>
<dbReference type="InterPro" id="IPR018624">
    <property type="entry name" value="Sec66"/>
</dbReference>
<evidence type="ECO:0000256" key="2">
    <source>
        <dbReference type="SAM" id="Phobius"/>
    </source>
</evidence>
<keyword evidence="2" id="KW-1133">Transmembrane helix</keyword>
<dbReference type="Pfam" id="PF09802">
    <property type="entry name" value="Sec66"/>
    <property type="match status" value="1"/>
</dbReference>
<dbReference type="Proteomes" id="UP000449547">
    <property type="component" value="Unassembled WGS sequence"/>
</dbReference>
<feature type="compositionally biased region" description="Basic and acidic residues" evidence="1">
    <location>
        <begin position="208"/>
        <end position="219"/>
    </location>
</feature>
<reference evidence="3 4" key="1">
    <citation type="submission" date="2019-07" db="EMBL/GenBank/DDBJ databases">
        <title>Genome assembly of two rare yeast pathogens: Diutina rugosa and Trichomonascus ciferrii.</title>
        <authorList>
            <person name="Mixao V."/>
            <person name="Saus E."/>
            <person name="Hansen A."/>
            <person name="Lass-Flor C."/>
            <person name="Gabaldon T."/>
        </authorList>
    </citation>
    <scope>NUCLEOTIDE SEQUENCE [LARGE SCALE GENOMIC DNA]</scope>
    <source>
        <strain evidence="3 4">CBS 613</strain>
    </source>
</reference>
<evidence type="ECO:0000256" key="1">
    <source>
        <dbReference type="SAM" id="MobiDB-lite"/>
    </source>
</evidence>
<accession>A0A642UKC0</accession>
<evidence type="ECO:0000313" key="4">
    <source>
        <dbReference type="Proteomes" id="UP000449547"/>
    </source>
</evidence>
<keyword evidence="2" id="KW-0472">Membrane</keyword>
<dbReference type="AlphaFoldDB" id="A0A642UKC0"/>